<dbReference type="EMBL" id="CP034170">
    <property type="protein sequence ID" value="AZI59108.1"/>
    <property type="molecule type" value="Genomic_DNA"/>
</dbReference>
<dbReference type="InterPro" id="IPR000740">
    <property type="entry name" value="GrpE"/>
</dbReference>
<dbReference type="NCBIfam" id="NF010761">
    <property type="entry name" value="PRK14164.1"/>
    <property type="match status" value="1"/>
</dbReference>
<reference evidence="6 7" key="2">
    <citation type="submission" date="2018-12" db="EMBL/GenBank/DDBJ databases">
        <title>Nakamurella antarcticus sp. nov., isolated from Antarctica South Shetland Islands soil.</title>
        <authorList>
            <person name="Peng F."/>
        </authorList>
    </citation>
    <scope>NUCLEOTIDE SEQUENCE [LARGE SCALE GENOMIC DNA]</scope>
    <source>
        <strain evidence="6 7">S14-144</strain>
    </source>
</reference>
<dbReference type="PANTHER" id="PTHR21237:SF23">
    <property type="entry name" value="GRPE PROTEIN HOMOLOG, MITOCHONDRIAL"/>
    <property type="match status" value="1"/>
</dbReference>
<dbReference type="Pfam" id="PF01025">
    <property type="entry name" value="GrpE"/>
    <property type="match status" value="1"/>
</dbReference>
<dbReference type="GO" id="GO:0042803">
    <property type="term" value="F:protein homodimerization activity"/>
    <property type="evidence" value="ECO:0007669"/>
    <property type="project" value="InterPro"/>
</dbReference>
<accession>A0A3G8ZPN8</accession>
<evidence type="ECO:0000256" key="5">
    <source>
        <dbReference type="SAM" id="MobiDB-lite"/>
    </source>
</evidence>
<dbReference type="InterPro" id="IPR009012">
    <property type="entry name" value="GrpE_head"/>
</dbReference>
<sequence>MKFAKNDPQDVETAAEEEVSDEFAELTAQLAERTTDLQRVSAEYANYRKRIDRDREASVINAKASVITELLSVLDDLDRAQAHGDLTGAFKAVADRLTGSLEKLGLEPFGAEGDAFDPSAYEAVQFGTSPDVTSQVVTSVMRRGFSFKGKLIRAAVVGVTGPEQEAEVVDSERVGSEVADAELVADDEDRADDAASRAEQATNADPGVTAAASEDDK</sequence>
<evidence type="ECO:0000256" key="3">
    <source>
        <dbReference type="HAMAP-Rule" id="MF_01151"/>
    </source>
</evidence>
<dbReference type="RefSeq" id="WP_124800012.1">
    <property type="nucleotide sequence ID" value="NZ_CP034170.1"/>
</dbReference>
<feature type="region of interest" description="Disordered" evidence="5">
    <location>
        <begin position="165"/>
        <end position="217"/>
    </location>
</feature>
<keyword evidence="2 3" id="KW-0143">Chaperone</keyword>
<dbReference type="GO" id="GO:0005737">
    <property type="term" value="C:cytoplasm"/>
    <property type="evidence" value="ECO:0007669"/>
    <property type="project" value="UniProtKB-SubCell"/>
</dbReference>
<dbReference type="GO" id="GO:0000774">
    <property type="term" value="F:adenyl-nucleotide exchange factor activity"/>
    <property type="evidence" value="ECO:0007669"/>
    <property type="project" value="InterPro"/>
</dbReference>
<evidence type="ECO:0000256" key="4">
    <source>
        <dbReference type="RuleBase" id="RU004478"/>
    </source>
</evidence>
<dbReference type="GO" id="GO:0051087">
    <property type="term" value="F:protein-folding chaperone binding"/>
    <property type="evidence" value="ECO:0007669"/>
    <property type="project" value="InterPro"/>
</dbReference>
<evidence type="ECO:0000256" key="2">
    <source>
        <dbReference type="ARBA" id="ARBA00023186"/>
    </source>
</evidence>
<name>A0A3G8ZPN8_9ACTN</name>
<dbReference type="SUPFAM" id="SSF51064">
    <property type="entry name" value="Head domain of nucleotide exchange factor GrpE"/>
    <property type="match status" value="1"/>
</dbReference>
<dbReference type="AlphaFoldDB" id="A0A3G8ZPN8"/>
<dbReference type="OrthoDB" id="5191115at2"/>
<comment type="subunit">
    <text evidence="3">Homodimer.</text>
</comment>
<dbReference type="GO" id="GO:0006457">
    <property type="term" value="P:protein folding"/>
    <property type="evidence" value="ECO:0007669"/>
    <property type="project" value="InterPro"/>
</dbReference>
<keyword evidence="7" id="KW-1185">Reference proteome</keyword>
<dbReference type="Gene3D" id="3.90.20.20">
    <property type="match status" value="1"/>
</dbReference>
<feature type="compositionally biased region" description="Acidic residues" evidence="5">
    <location>
        <begin position="179"/>
        <end position="191"/>
    </location>
</feature>
<proteinExistence type="inferred from homology"/>
<dbReference type="Proteomes" id="UP000268084">
    <property type="component" value="Chromosome"/>
</dbReference>
<dbReference type="SUPFAM" id="SSF58014">
    <property type="entry name" value="Coiled-coil domain of nucleotide exchange factor GrpE"/>
    <property type="match status" value="1"/>
</dbReference>
<dbReference type="GO" id="GO:0051082">
    <property type="term" value="F:unfolded protein binding"/>
    <property type="evidence" value="ECO:0007669"/>
    <property type="project" value="TreeGrafter"/>
</dbReference>
<keyword evidence="3" id="KW-0963">Cytoplasm</keyword>
<comment type="function">
    <text evidence="3">Participates actively in the response to hyperosmotic and heat shock by preventing the aggregation of stress-denatured proteins, in association with DnaK and GrpE. It is the nucleotide exchange factor for DnaK and may function as a thermosensor. Unfolded proteins bind initially to DnaJ; upon interaction with the DnaJ-bound protein, DnaK hydrolyzes its bound ATP, resulting in the formation of a stable complex. GrpE releases ADP from DnaK; ATP binding to DnaK triggers the release of the substrate protein, thus completing the reaction cycle. Several rounds of ATP-dependent interactions between DnaJ, DnaK and GrpE are required for fully efficient folding.</text>
</comment>
<dbReference type="PANTHER" id="PTHR21237">
    <property type="entry name" value="GRPE PROTEIN"/>
    <property type="match status" value="1"/>
</dbReference>
<dbReference type="CDD" id="cd00446">
    <property type="entry name" value="GrpE"/>
    <property type="match status" value="1"/>
</dbReference>
<evidence type="ECO:0000256" key="1">
    <source>
        <dbReference type="ARBA" id="ARBA00009054"/>
    </source>
</evidence>
<dbReference type="InterPro" id="IPR013805">
    <property type="entry name" value="GrpE_CC"/>
</dbReference>
<evidence type="ECO:0000313" key="6">
    <source>
        <dbReference type="EMBL" id="AZI59108.1"/>
    </source>
</evidence>
<dbReference type="KEGG" id="nak:EH165_14130"/>
<gene>
    <name evidence="3 6" type="primary">grpE</name>
    <name evidence="6" type="ORF">EH165_14130</name>
</gene>
<keyword evidence="3" id="KW-0346">Stress response</keyword>
<evidence type="ECO:0000313" key="7">
    <source>
        <dbReference type="Proteomes" id="UP000268084"/>
    </source>
</evidence>
<dbReference type="Gene3D" id="2.30.22.10">
    <property type="entry name" value="Head domain of nucleotide exchange factor GrpE"/>
    <property type="match status" value="1"/>
</dbReference>
<comment type="similarity">
    <text evidence="1 3 4">Belongs to the GrpE family.</text>
</comment>
<reference evidence="6 7" key="1">
    <citation type="submission" date="2018-11" db="EMBL/GenBank/DDBJ databases">
        <authorList>
            <person name="Da X."/>
        </authorList>
    </citation>
    <scope>NUCLEOTIDE SEQUENCE [LARGE SCALE GENOMIC DNA]</scope>
    <source>
        <strain evidence="6 7">S14-144</strain>
    </source>
</reference>
<dbReference type="HAMAP" id="MF_01151">
    <property type="entry name" value="GrpE"/>
    <property type="match status" value="1"/>
</dbReference>
<organism evidence="6 7">
    <name type="scientific">Nakamurella antarctica</name>
    <dbReference type="NCBI Taxonomy" id="1902245"/>
    <lineage>
        <taxon>Bacteria</taxon>
        <taxon>Bacillati</taxon>
        <taxon>Actinomycetota</taxon>
        <taxon>Actinomycetes</taxon>
        <taxon>Nakamurellales</taxon>
        <taxon>Nakamurellaceae</taxon>
        <taxon>Nakamurella</taxon>
    </lineage>
</organism>
<dbReference type="PRINTS" id="PR00773">
    <property type="entry name" value="GRPEPROTEIN"/>
</dbReference>
<comment type="subcellular location">
    <subcellularLocation>
        <location evidence="3">Cytoplasm</location>
    </subcellularLocation>
</comment>
<protein>
    <recommendedName>
        <fullName evidence="3">Protein GrpE</fullName>
    </recommendedName>
    <alternativeName>
        <fullName evidence="3">HSP-70 cofactor</fullName>
    </alternativeName>
</protein>